<organism evidence="2 3">
    <name type="scientific">Drosophila suzukii</name>
    <name type="common">Spotted-wing drosophila fruit fly</name>
    <dbReference type="NCBI Taxonomy" id="28584"/>
    <lineage>
        <taxon>Eukaryota</taxon>
        <taxon>Metazoa</taxon>
        <taxon>Ecdysozoa</taxon>
        <taxon>Arthropoda</taxon>
        <taxon>Hexapoda</taxon>
        <taxon>Insecta</taxon>
        <taxon>Pterygota</taxon>
        <taxon>Neoptera</taxon>
        <taxon>Endopterygota</taxon>
        <taxon>Diptera</taxon>
        <taxon>Brachycera</taxon>
        <taxon>Muscomorpha</taxon>
        <taxon>Ephydroidea</taxon>
        <taxon>Drosophilidae</taxon>
        <taxon>Drosophila</taxon>
        <taxon>Sophophora</taxon>
    </lineage>
</organism>
<accession>A0AB40DKC6</accession>
<protein>
    <submittedName>
        <fullName evidence="3">Uncharacterized protein isoform X2</fullName>
    </submittedName>
</protein>
<evidence type="ECO:0000313" key="3">
    <source>
        <dbReference type="RefSeq" id="XP_065724794.1"/>
    </source>
</evidence>
<reference evidence="2" key="1">
    <citation type="submission" date="2025-05" db="UniProtKB">
        <authorList>
            <consortium name="RefSeq"/>
        </authorList>
    </citation>
    <scope>NUCLEOTIDE SEQUENCE [LARGE SCALE GENOMIC DNA]</scope>
</reference>
<dbReference type="Proteomes" id="UP001652628">
    <property type="component" value="Chromosome 2"/>
</dbReference>
<dbReference type="GeneID" id="136117749"/>
<evidence type="ECO:0000259" key="1">
    <source>
        <dbReference type="Pfam" id="PF17921"/>
    </source>
</evidence>
<dbReference type="RefSeq" id="XP_065724794.1">
    <property type="nucleotide sequence ID" value="XM_065868722.2"/>
</dbReference>
<reference evidence="3" key="2">
    <citation type="submission" date="2025-08" db="UniProtKB">
        <authorList>
            <consortium name="RefSeq"/>
        </authorList>
    </citation>
    <scope>IDENTIFICATION</scope>
</reference>
<dbReference type="InterPro" id="IPR041588">
    <property type="entry name" value="Integrase_H2C2"/>
</dbReference>
<name>A0AB40DKC6_DROSZ</name>
<evidence type="ECO:0000313" key="2">
    <source>
        <dbReference type="Proteomes" id="UP001652628"/>
    </source>
</evidence>
<keyword evidence="2" id="KW-1185">Reference proteome</keyword>
<dbReference type="Gene3D" id="1.10.340.70">
    <property type="match status" value="1"/>
</dbReference>
<dbReference type="Pfam" id="PF17921">
    <property type="entry name" value="Integrase_H2C2"/>
    <property type="match status" value="1"/>
</dbReference>
<dbReference type="AlphaFoldDB" id="A0AB40DKC6"/>
<proteinExistence type="predicted"/>
<gene>
    <name evidence="3" type="primary">LOC136117749</name>
</gene>
<sequence length="84" mass="9861">MLKLVQEKPEDFPDYVYENEQLYRHIGSRTDDEESVPWKLCVAKEHRPRVLLECHDQPTAGHLGIRKTTTRGAQRYYNQDASAM</sequence>
<feature type="domain" description="Integrase zinc-binding" evidence="1">
    <location>
        <begin position="44"/>
        <end position="77"/>
    </location>
</feature>